<proteinExistence type="predicted"/>
<comment type="caution">
    <text evidence="1">The sequence shown here is derived from an EMBL/GenBank/DDBJ whole genome shotgun (WGS) entry which is preliminary data.</text>
</comment>
<dbReference type="Proteomes" id="UP001152799">
    <property type="component" value="Unassembled WGS sequence"/>
</dbReference>
<name>A0A9P0DVF0_9CUCU</name>
<organism evidence="1 2">
    <name type="scientific">Ceutorhynchus assimilis</name>
    <name type="common">cabbage seed weevil</name>
    <dbReference type="NCBI Taxonomy" id="467358"/>
    <lineage>
        <taxon>Eukaryota</taxon>
        <taxon>Metazoa</taxon>
        <taxon>Ecdysozoa</taxon>
        <taxon>Arthropoda</taxon>
        <taxon>Hexapoda</taxon>
        <taxon>Insecta</taxon>
        <taxon>Pterygota</taxon>
        <taxon>Neoptera</taxon>
        <taxon>Endopterygota</taxon>
        <taxon>Coleoptera</taxon>
        <taxon>Polyphaga</taxon>
        <taxon>Cucujiformia</taxon>
        <taxon>Curculionidae</taxon>
        <taxon>Ceutorhynchinae</taxon>
        <taxon>Ceutorhynchus</taxon>
    </lineage>
</organism>
<reference evidence="1" key="1">
    <citation type="submission" date="2022-01" db="EMBL/GenBank/DDBJ databases">
        <authorList>
            <person name="King R."/>
        </authorList>
    </citation>
    <scope>NUCLEOTIDE SEQUENCE</scope>
</reference>
<sequence length="683" mass="78102">MEVCHIFLKHGYNGKSEVEIIDDISACLEESGINFNLTHRQDMLKHTIKNFIKKWAQKWRDSSYSWAKFTQKNASWLAEKLFTDTHELFDVPEPVAPGPSKKKCFSDLSASQQERNTKDIRDNYCSEALTYAAISVLRKEQKPDLAKAVSIAVKSPEKVLSVPSQKLPKPFSPNEAIALFIINGKQTKAQYQNMRAATIWKDTNIYPSYHEIMKYKKMSYPIENLDNFTEIEAKVSLQNLVDITVEQILVHISDLNHPCDIVSIYKWGMDGSSGHPEFKQRFIDSNSTDSTVFCTNLVPLLLKTGDSVIWKNESPSSSSLCRPIRIAFCKEDTASTQKEYSRVMKEIDELANTTIRLNNSVEVTVQHEFLFTMVDGKIINAISENKATSRCPVCLAGPKTLNEIPKENTAKDVFKFGISPLHAKINCMEFLLRCSYKLPETKNEQEIRKKEVQKSFKEKTGLIIGKPKPGFGISHDGNTARRFFQNSELTSEIIDIELSIVKRFANILAAISCNRTISPEAYKKYAFETAELFLNIYPQFKFSPTVHKILYHGHEYLEKFPSIPLGALSEEPQEARNKDFKKFRTDFSRKISRKANLQDVFNRLMLTSDPLFFYIYQTFQKSKLSKKTEKEHLPIDLLNIEACIDNDIMTQAYDSSSDEESEEIDSIADDVNDSENEFEAILL</sequence>
<accession>A0A9P0DVF0</accession>
<evidence type="ECO:0000313" key="2">
    <source>
        <dbReference type="Proteomes" id="UP001152799"/>
    </source>
</evidence>
<evidence type="ECO:0000313" key="1">
    <source>
        <dbReference type="EMBL" id="CAH1183006.1"/>
    </source>
</evidence>
<keyword evidence="2" id="KW-1185">Reference proteome</keyword>
<gene>
    <name evidence="1" type="ORF">CEUTPL_LOCUS14503</name>
</gene>
<dbReference type="EMBL" id="CAKJTU040000001">
    <property type="protein sequence ID" value="CAH1183006.1"/>
    <property type="molecule type" value="Genomic_DNA"/>
</dbReference>
<dbReference type="AlphaFoldDB" id="A0A9P0DVF0"/>
<dbReference type="OrthoDB" id="7450257at2759"/>
<protein>
    <submittedName>
        <fullName evidence="1">Uncharacterized protein</fullName>
    </submittedName>
</protein>